<reference evidence="1 2" key="1">
    <citation type="journal article" date="2021" name="Commun. Biol.">
        <title>The genome of Shorea leprosula (Dipterocarpaceae) highlights the ecological relevance of drought in aseasonal tropical rainforests.</title>
        <authorList>
            <person name="Ng K.K.S."/>
            <person name="Kobayashi M.J."/>
            <person name="Fawcett J.A."/>
            <person name="Hatakeyama M."/>
            <person name="Paape T."/>
            <person name="Ng C.H."/>
            <person name="Ang C.C."/>
            <person name="Tnah L.H."/>
            <person name="Lee C.T."/>
            <person name="Nishiyama T."/>
            <person name="Sese J."/>
            <person name="O'Brien M.J."/>
            <person name="Copetti D."/>
            <person name="Mohd Noor M.I."/>
            <person name="Ong R.C."/>
            <person name="Putra M."/>
            <person name="Sireger I.Z."/>
            <person name="Indrioko S."/>
            <person name="Kosugi Y."/>
            <person name="Izuno A."/>
            <person name="Isagi Y."/>
            <person name="Lee S.L."/>
            <person name="Shimizu K.K."/>
        </authorList>
    </citation>
    <scope>NUCLEOTIDE SEQUENCE [LARGE SCALE GENOMIC DNA]</scope>
    <source>
        <strain evidence="1">214</strain>
    </source>
</reference>
<organism evidence="1 2">
    <name type="scientific">Rubroshorea leprosula</name>
    <dbReference type="NCBI Taxonomy" id="152421"/>
    <lineage>
        <taxon>Eukaryota</taxon>
        <taxon>Viridiplantae</taxon>
        <taxon>Streptophyta</taxon>
        <taxon>Embryophyta</taxon>
        <taxon>Tracheophyta</taxon>
        <taxon>Spermatophyta</taxon>
        <taxon>Magnoliopsida</taxon>
        <taxon>eudicotyledons</taxon>
        <taxon>Gunneridae</taxon>
        <taxon>Pentapetalae</taxon>
        <taxon>rosids</taxon>
        <taxon>malvids</taxon>
        <taxon>Malvales</taxon>
        <taxon>Dipterocarpaceae</taxon>
        <taxon>Rubroshorea</taxon>
    </lineage>
</organism>
<protein>
    <submittedName>
        <fullName evidence="1">Uncharacterized protein</fullName>
    </submittedName>
</protein>
<gene>
    <name evidence="1" type="ORF">SLEP1_g10548</name>
</gene>
<sequence>MKFLHCSLVVIVNSKADVFIDINSKLKSVTGLNENTDRNRILVVSRKETERRTWNCKFSACCTSSFGIAIHTSDGEDKIFLAMLKTNEIVQQGYCSHHCSCPVQFH</sequence>
<name>A0AAV5IGC6_9ROSI</name>
<evidence type="ECO:0000313" key="2">
    <source>
        <dbReference type="Proteomes" id="UP001054252"/>
    </source>
</evidence>
<comment type="caution">
    <text evidence="1">The sequence shown here is derived from an EMBL/GenBank/DDBJ whole genome shotgun (WGS) entry which is preliminary data.</text>
</comment>
<accession>A0AAV5IGC6</accession>
<dbReference type="AlphaFoldDB" id="A0AAV5IGC6"/>
<keyword evidence="2" id="KW-1185">Reference proteome</keyword>
<dbReference type="EMBL" id="BPVZ01000011">
    <property type="protein sequence ID" value="GKU97399.1"/>
    <property type="molecule type" value="Genomic_DNA"/>
</dbReference>
<evidence type="ECO:0000313" key="1">
    <source>
        <dbReference type="EMBL" id="GKU97399.1"/>
    </source>
</evidence>
<proteinExistence type="predicted"/>
<dbReference type="Proteomes" id="UP001054252">
    <property type="component" value="Unassembled WGS sequence"/>
</dbReference>